<dbReference type="InterPro" id="IPR001647">
    <property type="entry name" value="HTH_TetR"/>
</dbReference>
<dbReference type="InterPro" id="IPR050109">
    <property type="entry name" value="HTH-type_TetR-like_transc_reg"/>
</dbReference>
<keyword evidence="2 4" id="KW-0238">DNA-binding</keyword>
<proteinExistence type="predicted"/>
<evidence type="ECO:0000256" key="4">
    <source>
        <dbReference type="PROSITE-ProRule" id="PRU00335"/>
    </source>
</evidence>
<reference evidence="6" key="1">
    <citation type="submission" date="2022-12" db="EMBL/GenBank/DDBJ databases">
        <title>Bacterial isolates from different developmental stages of Nematostella vectensis.</title>
        <authorList>
            <person name="Fraune S."/>
        </authorList>
    </citation>
    <scope>NUCLEOTIDE SEQUENCE</scope>
    <source>
        <strain evidence="6">G21630-S1</strain>
    </source>
</reference>
<evidence type="ECO:0000256" key="1">
    <source>
        <dbReference type="ARBA" id="ARBA00023015"/>
    </source>
</evidence>
<dbReference type="Proteomes" id="UP001069802">
    <property type="component" value="Unassembled WGS sequence"/>
</dbReference>
<dbReference type="RefSeq" id="WP_269421392.1">
    <property type="nucleotide sequence ID" value="NZ_JAPWGY010000001.1"/>
</dbReference>
<dbReference type="PROSITE" id="PS50977">
    <property type="entry name" value="HTH_TETR_2"/>
    <property type="match status" value="1"/>
</dbReference>
<evidence type="ECO:0000256" key="3">
    <source>
        <dbReference type="ARBA" id="ARBA00023163"/>
    </source>
</evidence>
<dbReference type="EMBL" id="JAPWGY010000001">
    <property type="protein sequence ID" value="MCZ4279176.1"/>
    <property type="molecule type" value="Genomic_DNA"/>
</dbReference>
<gene>
    <name evidence="6" type="ORF">O4H49_00210</name>
</gene>
<dbReference type="PANTHER" id="PTHR30055">
    <property type="entry name" value="HTH-TYPE TRANSCRIPTIONAL REGULATOR RUTR"/>
    <property type="match status" value="1"/>
</dbReference>
<evidence type="ECO:0000259" key="5">
    <source>
        <dbReference type="PROSITE" id="PS50977"/>
    </source>
</evidence>
<dbReference type="InterPro" id="IPR036271">
    <property type="entry name" value="Tet_transcr_reg_TetR-rel_C_sf"/>
</dbReference>
<evidence type="ECO:0000313" key="7">
    <source>
        <dbReference type="Proteomes" id="UP001069802"/>
    </source>
</evidence>
<accession>A0ABT4LDJ3</accession>
<dbReference type="Gene3D" id="1.10.357.10">
    <property type="entry name" value="Tetracycline Repressor, domain 2"/>
    <property type="match status" value="1"/>
</dbReference>
<comment type="caution">
    <text evidence="6">The sequence shown here is derived from an EMBL/GenBank/DDBJ whole genome shotgun (WGS) entry which is preliminary data.</text>
</comment>
<evidence type="ECO:0000256" key="2">
    <source>
        <dbReference type="ARBA" id="ARBA00023125"/>
    </source>
</evidence>
<keyword evidence="3" id="KW-0804">Transcription</keyword>
<sequence>MRDGSATREKINQAALELFARKGVAETTTRDIAGGAGIAEGTIYRHYKSKDELVRSLFLSLYSEQGELLAVQIRDESGIKEQIAVMIQLFCRLFDENRPLFTFLLLTQHGQLERVPDGIVTPVGVIREAITCAQAAGQIRKGDPDLLAAMVLGVVVQPAVFSVYGRLKQPYQDFSAELVQAAWGVLGLS</sequence>
<evidence type="ECO:0000313" key="6">
    <source>
        <dbReference type="EMBL" id="MCZ4279176.1"/>
    </source>
</evidence>
<dbReference type="SUPFAM" id="SSF48498">
    <property type="entry name" value="Tetracyclin repressor-like, C-terminal domain"/>
    <property type="match status" value="1"/>
</dbReference>
<dbReference type="Pfam" id="PF00440">
    <property type="entry name" value="TetR_N"/>
    <property type="match status" value="1"/>
</dbReference>
<dbReference type="InterPro" id="IPR009057">
    <property type="entry name" value="Homeodomain-like_sf"/>
</dbReference>
<keyword evidence="1" id="KW-0805">Transcription regulation</keyword>
<protein>
    <submittedName>
        <fullName evidence="6">TetR/AcrR family transcriptional regulator</fullName>
    </submittedName>
</protein>
<name>A0ABT4LDJ3_9PROT</name>
<dbReference type="PANTHER" id="PTHR30055:SF234">
    <property type="entry name" value="HTH-TYPE TRANSCRIPTIONAL REGULATOR BETI"/>
    <property type="match status" value="1"/>
</dbReference>
<keyword evidence="7" id="KW-1185">Reference proteome</keyword>
<organism evidence="6 7">
    <name type="scientific">Kiloniella laminariae</name>
    <dbReference type="NCBI Taxonomy" id="454162"/>
    <lineage>
        <taxon>Bacteria</taxon>
        <taxon>Pseudomonadati</taxon>
        <taxon>Pseudomonadota</taxon>
        <taxon>Alphaproteobacteria</taxon>
        <taxon>Rhodospirillales</taxon>
        <taxon>Kiloniellaceae</taxon>
        <taxon>Kiloniella</taxon>
    </lineage>
</organism>
<dbReference type="PRINTS" id="PR00455">
    <property type="entry name" value="HTHTETR"/>
</dbReference>
<dbReference type="SUPFAM" id="SSF46689">
    <property type="entry name" value="Homeodomain-like"/>
    <property type="match status" value="1"/>
</dbReference>
<feature type="DNA-binding region" description="H-T-H motif" evidence="4">
    <location>
        <begin position="28"/>
        <end position="47"/>
    </location>
</feature>
<feature type="domain" description="HTH tetR-type" evidence="5">
    <location>
        <begin position="5"/>
        <end position="65"/>
    </location>
</feature>